<dbReference type="AlphaFoldDB" id="A0A1P9WRT7"/>
<dbReference type="RefSeq" id="WP_077129484.1">
    <property type="nucleotide sequence ID" value="NZ_CP014263.1"/>
</dbReference>
<dbReference type="GO" id="GO:0016989">
    <property type="term" value="F:sigma factor antagonist activity"/>
    <property type="evidence" value="ECO:0007669"/>
    <property type="project" value="TreeGrafter"/>
</dbReference>
<dbReference type="Pfam" id="PF04773">
    <property type="entry name" value="FecR"/>
    <property type="match status" value="1"/>
</dbReference>
<dbReference type="STRING" id="1178516.AWR27_01055"/>
<dbReference type="InterPro" id="IPR012373">
    <property type="entry name" value="Ferrdict_sens_TM"/>
</dbReference>
<dbReference type="InterPro" id="IPR032508">
    <property type="entry name" value="FecR_C"/>
</dbReference>
<reference evidence="3 4" key="1">
    <citation type="submission" date="2016-01" db="EMBL/GenBank/DDBJ databases">
        <authorList>
            <person name="Oliw E.H."/>
        </authorList>
    </citation>
    <scope>NUCLEOTIDE SEQUENCE [LARGE SCALE GENOMIC DNA]</scope>
    <source>
        <strain evidence="3 4">DY10</strain>
    </source>
</reference>
<dbReference type="Proteomes" id="UP000187941">
    <property type="component" value="Chromosome"/>
</dbReference>
<accession>A0A1P9WRT7</accession>
<dbReference type="EMBL" id="CP014263">
    <property type="protein sequence ID" value="AQG78060.1"/>
    <property type="molecule type" value="Genomic_DNA"/>
</dbReference>
<name>A0A1P9WRT7_9BACT</name>
<keyword evidence="4" id="KW-1185">Reference proteome</keyword>
<evidence type="ECO:0000259" key="2">
    <source>
        <dbReference type="Pfam" id="PF16344"/>
    </source>
</evidence>
<dbReference type="PANTHER" id="PTHR30273">
    <property type="entry name" value="PERIPLASMIC SIGNAL SENSOR AND SIGMA FACTOR ACTIVATOR FECR-RELATED"/>
    <property type="match status" value="1"/>
</dbReference>
<proteinExistence type="predicted"/>
<feature type="domain" description="FecR protein" evidence="1">
    <location>
        <begin position="114"/>
        <end position="208"/>
    </location>
</feature>
<evidence type="ECO:0000313" key="4">
    <source>
        <dbReference type="Proteomes" id="UP000187941"/>
    </source>
</evidence>
<dbReference type="Gene3D" id="2.60.120.1440">
    <property type="match status" value="1"/>
</dbReference>
<dbReference type="OrthoDB" id="1523489at2"/>
<sequence>MKPDQFKSVIISSFEGRNTPLQQTLIAEWLQQPANLELYYQWLEEWERANPQFLPDTDVAFRRSLQQAGPAEVAQVVPMPGRQWGRWLMAASVLVVLSSIGWLLRDNIRYRNEQTAYGELRTLTLPDGSRVTLNANTRLRLPRWRFGTGSREVWLTGEAEFSVQHLPEHQPFVVHTPDGLNVHVLGTEFVVYSRARGTKVVLTKGRVQLQNARADTAKPLLMLPGDVVMRPANGQLTLRHRQPLPVHTVWKNHQFAFNNTPVAEVAYRIREQFGVTVILADTGLANRRIGGTFSAQTADELLIVVAQLLGADVVKTNSLQYQLSTNP</sequence>
<dbReference type="PANTHER" id="PTHR30273:SF2">
    <property type="entry name" value="PROTEIN FECR"/>
    <property type="match status" value="1"/>
</dbReference>
<dbReference type="KEGG" id="smon:AWR27_01055"/>
<dbReference type="InterPro" id="IPR006860">
    <property type="entry name" value="FecR"/>
</dbReference>
<gene>
    <name evidence="3" type="ORF">AWR27_01055</name>
</gene>
<organism evidence="3 4">
    <name type="scientific">Spirosoma montaniterrae</name>
    <dbReference type="NCBI Taxonomy" id="1178516"/>
    <lineage>
        <taxon>Bacteria</taxon>
        <taxon>Pseudomonadati</taxon>
        <taxon>Bacteroidota</taxon>
        <taxon>Cytophagia</taxon>
        <taxon>Cytophagales</taxon>
        <taxon>Cytophagaceae</taxon>
        <taxon>Spirosoma</taxon>
    </lineage>
</organism>
<dbReference type="Gene3D" id="3.55.50.30">
    <property type="match status" value="1"/>
</dbReference>
<protein>
    <submittedName>
        <fullName evidence="3">Uncharacterized protein</fullName>
    </submittedName>
</protein>
<feature type="domain" description="Protein FecR C-terminal" evidence="2">
    <location>
        <begin position="255"/>
        <end position="309"/>
    </location>
</feature>
<dbReference type="PIRSF" id="PIRSF018266">
    <property type="entry name" value="FecR"/>
    <property type="match status" value="1"/>
</dbReference>
<evidence type="ECO:0000313" key="3">
    <source>
        <dbReference type="EMBL" id="AQG78060.1"/>
    </source>
</evidence>
<evidence type="ECO:0000259" key="1">
    <source>
        <dbReference type="Pfam" id="PF04773"/>
    </source>
</evidence>
<dbReference type="Pfam" id="PF16344">
    <property type="entry name" value="FecR_C"/>
    <property type="match status" value="1"/>
</dbReference>